<proteinExistence type="predicted"/>
<gene>
    <name evidence="4" type="ordered locus">Dalk_1505</name>
</gene>
<feature type="region of interest" description="Disordered" evidence="1">
    <location>
        <begin position="214"/>
        <end position="256"/>
    </location>
</feature>
<evidence type="ECO:0000313" key="4">
    <source>
        <dbReference type="EMBL" id="ACL03205.1"/>
    </source>
</evidence>
<organism evidence="4 5">
    <name type="scientific">Desulfatibacillum aliphaticivorans</name>
    <dbReference type="NCBI Taxonomy" id="218208"/>
    <lineage>
        <taxon>Bacteria</taxon>
        <taxon>Pseudomonadati</taxon>
        <taxon>Thermodesulfobacteriota</taxon>
        <taxon>Desulfobacteria</taxon>
        <taxon>Desulfobacterales</taxon>
        <taxon>Desulfatibacillaceae</taxon>
        <taxon>Desulfatibacillum</taxon>
    </lineage>
</organism>
<evidence type="ECO:0000256" key="1">
    <source>
        <dbReference type="SAM" id="MobiDB-lite"/>
    </source>
</evidence>
<dbReference type="RefSeq" id="WP_012610640.1">
    <property type="nucleotide sequence ID" value="NC_011768.1"/>
</dbReference>
<accession>B8FAA9</accession>
<dbReference type="PROSITE" id="PS50234">
    <property type="entry name" value="VWFA"/>
    <property type="match status" value="1"/>
</dbReference>
<dbReference type="SMART" id="SM00327">
    <property type="entry name" value="VWA"/>
    <property type="match status" value="1"/>
</dbReference>
<dbReference type="HOGENOM" id="CLU_540499_0_0_7"/>
<feature type="chain" id="PRO_5002869095" evidence="2">
    <location>
        <begin position="26"/>
        <end position="504"/>
    </location>
</feature>
<dbReference type="KEGG" id="dal:Dalk_1505"/>
<dbReference type="eggNOG" id="COG2304">
    <property type="taxonomic scope" value="Bacteria"/>
</dbReference>
<dbReference type="SUPFAM" id="SSF53300">
    <property type="entry name" value="vWA-like"/>
    <property type="match status" value="1"/>
</dbReference>
<keyword evidence="2" id="KW-0732">Signal</keyword>
<keyword evidence="5" id="KW-1185">Reference proteome</keyword>
<name>B8FAA9_DESAL</name>
<evidence type="ECO:0000259" key="3">
    <source>
        <dbReference type="PROSITE" id="PS50234"/>
    </source>
</evidence>
<reference evidence="4 5" key="1">
    <citation type="journal article" date="2012" name="Environ. Microbiol.">
        <title>The genome sequence of Desulfatibacillum alkenivorans AK-01: a blueprint for anaerobic alkane oxidation.</title>
        <authorList>
            <person name="Callaghan A.V."/>
            <person name="Morris B.E."/>
            <person name="Pereira I.A."/>
            <person name="McInerney M.J."/>
            <person name="Austin R.N."/>
            <person name="Groves J.T."/>
            <person name="Kukor J.J."/>
            <person name="Suflita J.M."/>
            <person name="Young L.Y."/>
            <person name="Zylstra G.J."/>
            <person name="Wawrik B."/>
        </authorList>
    </citation>
    <scope>NUCLEOTIDE SEQUENCE [LARGE SCALE GENOMIC DNA]</scope>
    <source>
        <strain evidence="4 5">AK-01</strain>
    </source>
</reference>
<dbReference type="Gene3D" id="3.40.50.410">
    <property type="entry name" value="von Willebrand factor, type A domain"/>
    <property type="match status" value="1"/>
</dbReference>
<dbReference type="Pfam" id="PF13519">
    <property type="entry name" value="VWA_2"/>
    <property type="match status" value="1"/>
</dbReference>
<evidence type="ECO:0000256" key="2">
    <source>
        <dbReference type="SAM" id="SignalP"/>
    </source>
</evidence>
<dbReference type="AlphaFoldDB" id="B8FAA9"/>
<dbReference type="InterPro" id="IPR002035">
    <property type="entry name" value="VWF_A"/>
</dbReference>
<evidence type="ECO:0000313" key="5">
    <source>
        <dbReference type="Proteomes" id="UP000000739"/>
    </source>
</evidence>
<dbReference type="Proteomes" id="UP000000739">
    <property type="component" value="Chromosome"/>
</dbReference>
<sequence length="504" mass="54945">MRKGFAWQCLLTIVLFAFIFDPAAAEPPGNMLVLDCSQSMQRTLDTRPGMENARPAALRFVKSLPQNSLAGIVAYGQNAAKGCDNAEVLVPLAPYDRRALISAIKKVQPQGKAPLAAALRKAWEQGAGLSQGCVITLITDGWDDCWGDPVSMVEDLKARGAGIIVNIIGVAPNREDAAKLMRLARASGGAYRAADTRADLILKAAETAESVSAANPFVQVDQPGRKPRKPQEQFGHGSRRPLAATDEVQGQSGKPGDFRAQFIPLPGWNGGKVSIQDYTKSGASMLIAEQTLQKNHARIRTAVKAGSSGIASNPYSVEGMPDLTDPGVTKTTSTINGFSVQNVYDKRRNKGCLVILLHKDNKSRRHALLALVYNNISADRAMELSRFYDWRALKEITRDYKAILREAEGRGNANAYPGPGFKGDGKIFITALKRGKPVPARVRFFKRGTMEVAFTKEIPGRQRVELKIPYGRYDVGVKPEGERETIEANVDVLRGESPEVVMRF</sequence>
<feature type="signal peptide" evidence="2">
    <location>
        <begin position="1"/>
        <end position="25"/>
    </location>
</feature>
<dbReference type="InterPro" id="IPR036465">
    <property type="entry name" value="vWFA_dom_sf"/>
</dbReference>
<protein>
    <submittedName>
        <fullName evidence="4">von Willebrand factor type A</fullName>
    </submittedName>
</protein>
<feature type="domain" description="VWFA" evidence="3">
    <location>
        <begin position="29"/>
        <end position="211"/>
    </location>
</feature>
<dbReference type="EMBL" id="CP001322">
    <property type="protein sequence ID" value="ACL03205.1"/>
    <property type="molecule type" value="Genomic_DNA"/>
</dbReference>